<evidence type="ECO:0000256" key="2">
    <source>
        <dbReference type="ARBA" id="ARBA00023125"/>
    </source>
</evidence>
<evidence type="ECO:0000256" key="4">
    <source>
        <dbReference type="ARBA" id="ARBA00034617"/>
    </source>
</evidence>
<feature type="domain" description="DEAD/DEAH-box helicase" evidence="8">
    <location>
        <begin position="109"/>
        <end position="146"/>
    </location>
</feature>
<comment type="catalytic activity">
    <reaction evidence="4">
        <text>Couples ATP hydrolysis with the unwinding of duplex DNA by translocating in the 3'-5' direction.</text>
        <dbReference type="EC" id="5.6.2.4"/>
    </reaction>
</comment>
<dbReference type="Gene3D" id="3.40.50.300">
    <property type="entry name" value="P-loop containing nucleotide triphosphate hydrolases"/>
    <property type="match status" value="1"/>
</dbReference>
<dbReference type="Proteomes" id="UP000465112">
    <property type="component" value="Chromosome 23"/>
</dbReference>
<evidence type="ECO:0000259" key="8">
    <source>
        <dbReference type="Pfam" id="PF00270"/>
    </source>
</evidence>
<keyword evidence="2" id="KW-0238">DNA-binding</keyword>
<dbReference type="InterPro" id="IPR011545">
    <property type="entry name" value="DEAD/DEAH_box_helicase_dom"/>
</dbReference>
<dbReference type="GO" id="GO:0005737">
    <property type="term" value="C:cytoplasm"/>
    <property type="evidence" value="ECO:0007669"/>
    <property type="project" value="TreeGrafter"/>
</dbReference>
<keyword evidence="6" id="KW-0175">Coiled coil</keyword>
<comment type="similarity">
    <text evidence="1">Belongs to the helicase family. RecQ subfamily.</text>
</comment>
<keyword evidence="10" id="KW-1185">Reference proteome</keyword>
<accession>A0A6A5E3M7</accession>
<dbReference type="InterPro" id="IPR027417">
    <property type="entry name" value="P-loop_NTPase"/>
</dbReference>
<evidence type="ECO:0000256" key="3">
    <source>
        <dbReference type="ARBA" id="ARBA00023235"/>
    </source>
</evidence>
<sequence length="180" mass="20059">MDGGGRNKDVQAELDSVEAELELVELQIAELLQKQAELTSRKDALLQRLEEACDAAQPSSSSSSSSSKSSGAHPAMSKQEMQLYDGTDFPWSKEVEQHLKDSFQLSTFRPLQLRAINLTMSGKDLYLVMPTGRGKSLCYQLPAVCSKGTLRHKYTVLDLNWVDLRPVLQSKINERVNKVC</sequence>
<evidence type="ECO:0000256" key="6">
    <source>
        <dbReference type="SAM" id="Coils"/>
    </source>
</evidence>
<dbReference type="GO" id="GO:0003677">
    <property type="term" value="F:DNA binding"/>
    <property type="evidence" value="ECO:0007669"/>
    <property type="project" value="UniProtKB-KW"/>
</dbReference>
<evidence type="ECO:0000256" key="7">
    <source>
        <dbReference type="SAM" id="MobiDB-lite"/>
    </source>
</evidence>
<feature type="compositionally biased region" description="Low complexity" evidence="7">
    <location>
        <begin position="59"/>
        <end position="70"/>
    </location>
</feature>
<dbReference type="Pfam" id="PF00270">
    <property type="entry name" value="DEAD"/>
    <property type="match status" value="1"/>
</dbReference>
<dbReference type="PANTHER" id="PTHR13710:SF105">
    <property type="entry name" value="ATP-DEPENDENT DNA HELICASE Q1"/>
    <property type="match status" value="1"/>
</dbReference>
<reference evidence="9 10" key="1">
    <citation type="submission" date="2019-06" db="EMBL/GenBank/DDBJ databases">
        <title>A chromosome-scale genome assembly of the European perch, Perca fluviatilis.</title>
        <authorList>
            <person name="Roques C."/>
            <person name="Zahm M."/>
            <person name="Cabau C."/>
            <person name="Klopp C."/>
            <person name="Bouchez O."/>
            <person name="Donnadieu C."/>
            <person name="Kuhl H."/>
            <person name="Gislard M."/>
            <person name="Guendouz S."/>
            <person name="Journot L."/>
            <person name="Haffray P."/>
            <person name="Bestin A."/>
            <person name="Morvezen R."/>
            <person name="Feron R."/>
            <person name="Wen M."/>
            <person name="Jouanno E."/>
            <person name="Herpin A."/>
            <person name="Schartl M."/>
            <person name="Postlethwait J."/>
            <person name="Schaerlinger B."/>
            <person name="Chardard D."/>
            <person name="Lecocq T."/>
            <person name="Poncet C."/>
            <person name="Jaffrelo L."/>
            <person name="Lampietro C."/>
            <person name="Guiguen Y."/>
        </authorList>
    </citation>
    <scope>NUCLEOTIDE SEQUENCE [LARGE SCALE GENOMIC DNA]</scope>
    <source>
        <tissue evidence="9">Blood</tissue>
    </source>
</reference>
<evidence type="ECO:0000313" key="10">
    <source>
        <dbReference type="Proteomes" id="UP000465112"/>
    </source>
</evidence>
<dbReference type="EMBL" id="VHII01000023">
    <property type="protein sequence ID" value="KAF1372689.1"/>
    <property type="molecule type" value="Genomic_DNA"/>
</dbReference>
<dbReference type="AlphaFoldDB" id="A0A6A5E3M7"/>
<dbReference type="GO" id="GO:0000724">
    <property type="term" value="P:double-strand break repair via homologous recombination"/>
    <property type="evidence" value="ECO:0007669"/>
    <property type="project" value="TreeGrafter"/>
</dbReference>
<dbReference type="PANTHER" id="PTHR13710">
    <property type="entry name" value="DNA HELICASE RECQ FAMILY MEMBER"/>
    <property type="match status" value="1"/>
</dbReference>
<protein>
    <recommendedName>
        <fullName evidence="5">DNA 3'-5' helicase</fullName>
        <ecNumber evidence="5">5.6.2.4</ecNumber>
    </recommendedName>
</protein>
<evidence type="ECO:0000313" key="9">
    <source>
        <dbReference type="EMBL" id="KAF1372689.1"/>
    </source>
</evidence>
<gene>
    <name evidence="9" type="ORF">PFLUV_G00268530</name>
</gene>
<feature type="region of interest" description="Disordered" evidence="7">
    <location>
        <begin position="52"/>
        <end position="77"/>
    </location>
</feature>
<proteinExistence type="inferred from homology"/>
<organism evidence="9 10">
    <name type="scientific">Perca fluviatilis</name>
    <name type="common">European perch</name>
    <dbReference type="NCBI Taxonomy" id="8168"/>
    <lineage>
        <taxon>Eukaryota</taxon>
        <taxon>Metazoa</taxon>
        <taxon>Chordata</taxon>
        <taxon>Craniata</taxon>
        <taxon>Vertebrata</taxon>
        <taxon>Euteleostomi</taxon>
        <taxon>Actinopterygii</taxon>
        <taxon>Neopterygii</taxon>
        <taxon>Teleostei</taxon>
        <taxon>Neoteleostei</taxon>
        <taxon>Acanthomorphata</taxon>
        <taxon>Eupercaria</taxon>
        <taxon>Perciformes</taxon>
        <taxon>Percoidei</taxon>
        <taxon>Percidae</taxon>
        <taxon>Percinae</taxon>
        <taxon>Perca</taxon>
    </lineage>
</organism>
<dbReference type="GO" id="GO:0005524">
    <property type="term" value="F:ATP binding"/>
    <property type="evidence" value="ECO:0007669"/>
    <property type="project" value="InterPro"/>
</dbReference>
<dbReference type="GO" id="GO:0009378">
    <property type="term" value="F:four-way junction helicase activity"/>
    <property type="evidence" value="ECO:0007669"/>
    <property type="project" value="TreeGrafter"/>
</dbReference>
<dbReference type="GO" id="GO:0005694">
    <property type="term" value="C:chromosome"/>
    <property type="evidence" value="ECO:0007669"/>
    <property type="project" value="TreeGrafter"/>
</dbReference>
<feature type="coiled-coil region" evidence="6">
    <location>
        <begin position="7"/>
        <end position="48"/>
    </location>
</feature>
<evidence type="ECO:0000256" key="5">
    <source>
        <dbReference type="ARBA" id="ARBA00034808"/>
    </source>
</evidence>
<dbReference type="SUPFAM" id="SSF52540">
    <property type="entry name" value="P-loop containing nucleoside triphosphate hydrolases"/>
    <property type="match status" value="1"/>
</dbReference>
<evidence type="ECO:0000256" key="1">
    <source>
        <dbReference type="ARBA" id="ARBA00005446"/>
    </source>
</evidence>
<dbReference type="EC" id="5.6.2.4" evidence="5"/>
<name>A0A6A5E3M7_PERFL</name>
<comment type="caution">
    <text evidence="9">The sequence shown here is derived from an EMBL/GenBank/DDBJ whole genome shotgun (WGS) entry which is preliminary data.</text>
</comment>
<dbReference type="GO" id="GO:0043138">
    <property type="term" value="F:3'-5' DNA helicase activity"/>
    <property type="evidence" value="ECO:0007669"/>
    <property type="project" value="UniProtKB-EC"/>
</dbReference>
<keyword evidence="3" id="KW-0413">Isomerase</keyword>